<feature type="chain" id="PRO_5047446412" evidence="1">
    <location>
        <begin position="24"/>
        <end position="460"/>
    </location>
</feature>
<gene>
    <name evidence="2" type="ORF">I5I61_06045</name>
</gene>
<feature type="signal peptide" evidence="1">
    <location>
        <begin position="1"/>
        <end position="23"/>
    </location>
</feature>
<dbReference type="InterPro" id="IPR010752">
    <property type="entry name" value="DUF1329"/>
</dbReference>
<dbReference type="Gene3D" id="2.50.20.10">
    <property type="entry name" value="Lipoprotein localisation LolA/LolB/LppX"/>
    <property type="match status" value="1"/>
</dbReference>
<dbReference type="EMBL" id="JADTFC010000009">
    <property type="protein sequence ID" value="MBG6287003.1"/>
    <property type="molecule type" value="Genomic_DNA"/>
</dbReference>
<accession>A0ABS0KG59</accession>
<proteinExistence type="predicted"/>
<name>A0ABS0KG59_PSENT</name>
<evidence type="ECO:0000313" key="3">
    <source>
        <dbReference type="Proteomes" id="UP000608450"/>
    </source>
</evidence>
<keyword evidence="3" id="KW-1185">Reference proteome</keyword>
<sequence>MNYKNNTLWLGLAGVLLSGHAMATPSDAEISQLGNTLTPLGAIKAANSDGSIPAWDGGLCTAPADYKPIMGAKGGSPYVDPFANEKPLFQITAANLAQYKDKLDLGTLELFKRYPESFRVDVYPTHRTACYPQWVYDNTIKRVKNPKLDGPAPGLSGAHAQIPFPIPKDGYEAMWNANTKFELPYSEGTQAAYLIDSSGGVTLSSIQKIENRNLFWDNSLDKVPDNQPYWALIASTTAPAASVGVKQMRYNFLETSQRDAMAWSYIPGQRRVRLAPEFKYDTVSTSSGGVLLFDEINGFDGKMDKFDFKLLGRKEMYVPYNTYKAWSVDPTVANTPKHLNPDVLRWELHRVWVVEATLKPGERHVQKVKHFLLDEDSWSILAYYSLDQAGKVHHLMYQPSIQQYEKPAYRNGQYVLYDMTKGAYSNGSLMGAPKMTGFYQVDPYPAAYFTPGSLAGSGVR</sequence>
<dbReference type="Pfam" id="PF07044">
    <property type="entry name" value="DUF1329"/>
    <property type="match status" value="1"/>
</dbReference>
<protein>
    <submittedName>
        <fullName evidence="2">DUF1329 domain-containing protein</fullName>
    </submittedName>
</protein>
<organism evidence="2 3">
    <name type="scientific">Pseudomonas nitroreducens</name>
    <dbReference type="NCBI Taxonomy" id="46680"/>
    <lineage>
        <taxon>Bacteria</taxon>
        <taxon>Pseudomonadati</taxon>
        <taxon>Pseudomonadota</taxon>
        <taxon>Gammaproteobacteria</taxon>
        <taxon>Pseudomonadales</taxon>
        <taxon>Pseudomonadaceae</taxon>
        <taxon>Pseudomonas</taxon>
    </lineage>
</organism>
<evidence type="ECO:0000313" key="2">
    <source>
        <dbReference type="EMBL" id="MBG6287003.1"/>
    </source>
</evidence>
<reference evidence="2 3" key="1">
    <citation type="submission" date="2020-11" db="EMBL/GenBank/DDBJ databases">
        <title>Enhanced detection system for hospital associated transmission using whole genome sequencing surveillance.</title>
        <authorList>
            <person name="Harrison L.H."/>
            <person name="Van Tyne D."/>
            <person name="Marsh J.W."/>
            <person name="Griffith M.P."/>
            <person name="Snyder D.J."/>
            <person name="Cooper V.S."/>
            <person name="Mustapha M."/>
        </authorList>
    </citation>
    <scope>NUCLEOTIDE SEQUENCE [LARGE SCALE GENOMIC DNA]</scope>
    <source>
        <strain evidence="2 3">PSA00705</strain>
    </source>
</reference>
<evidence type="ECO:0000256" key="1">
    <source>
        <dbReference type="SAM" id="SignalP"/>
    </source>
</evidence>
<keyword evidence="1" id="KW-0732">Signal</keyword>
<comment type="caution">
    <text evidence="2">The sequence shown here is derived from an EMBL/GenBank/DDBJ whole genome shotgun (WGS) entry which is preliminary data.</text>
</comment>
<dbReference type="Proteomes" id="UP000608450">
    <property type="component" value="Unassembled WGS sequence"/>
</dbReference>
<dbReference type="RefSeq" id="WP_196912319.1">
    <property type="nucleotide sequence ID" value="NZ_JADTFC010000009.1"/>
</dbReference>